<dbReference type="EMBL" id="CM042887">
    <property type="protein sequence ID" value="KAI4329966.1"/>
    <property type="molecule type" value="Genomic_DNA"/>
</dbReference>
<evidence type="ECO:0000313" key="2">
    <source>
        <dbReference type="Proteomes" id="UP001057402"/>
    </source>
</evidence>
<protein>
    <submittedName>
        <fullName evidence="1">Uncharacterized protein</fullName>
    </submittedName>
</protein>
<sequence>MEGDINNRNEVYRECLRNHAASLGSYTTDGCGEFTSDDSSPGSLQCVACGCHRNFHRKVAYVTTSPHEVAGGGGGSFRGRGGVMGGGMAACVHDNVMVEPLDYGSGSRQVVATGENSMESGGKKRYRTKFTMEQKEKMMAFAEKLGWRMQRKDQEDEIERFCGSVGVSRQVFKVWMHNHKNSSPANSSASTGNASSLTT</sequence>
<proteinExistence type="predicted"/>
<comment type="caution">
    <text evidence="1">The sequence shown here is derived from an EMBL/GenBank/DDBJ whole genome shotgun (WGS) entry which is preliminary data.</text>
</comment>
<gene>
    <name evidence="1" type="ORF">MLD38_028286</name>
</gene>
<keyword evidence="2" id="KW-1185">Reference proteome</keyword>
<name>A0ACB9N260_9MYRT</name>
<reference evidence="2" key="1">
    <citation type="journal article" date="2023" name="Front. Plant Sci.">
        <title>Chromosomal-level genome assembly of Melastoma candidum provides insights into trichome evolution.</title>
        <authorList>
            <person name="Zhong Y."/>
            <person name="Wu W."/>
            <person name="Sun C."/>
            <person name="Zou P."/>
            <person name="Liu Y."/>
            <person name="Dai S."/>
            <person name="Zhou R."/>
        </authorList>
    </citation>
    <scope>NUCLEOTIDE SEQUENCE [LARGE SCALE GENOMIC DNA]</scope>
</reference>
<dbReference type="Proteomes" id="UP001057402">
    <property type="component" value="Chromosome 8"/>
</dbReference>
<organism evidence="1 2">
    <name type="scientific">Melastoma candidum</name>
    <dbReference type="NCBI Taxonomy" id="119954"/>
    <lineage>
        <taxon>Eukaryota</taxon>
        <taxon>Viridiplantae</taxon>
        <taxon>Streptophyta</taxon>
        <taxon>Embryophyta</taxon>
        <taxon>Tracheophyta</taxon>
        <taxon>Spermatophyta</taxon>
        <taxon>Magnoliopsida</taxon>
        <taxon>eudicotyledons</taxon>
        <taxon>Gunneridae</taxon>
        <taxon>Pentapetalae</taxon>
        <taxon>rosids</taxon>
        <taxon>malvids</taxon>
        <taxon>Myrtales</taxon>
        <taxon>Melastomataceae</taxon>
        <taxon>Melastomatoideae</taxon>
        <taxon>Melastomateae</taxon>
        <taxon>Melastoma</taxon>
    </lineage>
</organism>
<evidence type="ECO:0000313" key="1">
    <source>
        <dbReference type="EMBL" id="KAI4329966.1"/>
    </source>
</evidence>
<accession>A0ACB9N260</accession>